<proteinExistence type="inferred from homology"/>
<dbReference type="PROSITE" id="PS51375">
    <property type="entry name" value="PPR"/>
    <property type="match status" value="4"/>
</dbReference>
<protein>
    <submittedName>
        <fullName evidence="4">Pentatricopeptide repeat (PPR) superfamily protein</fullName>
    </submittedName>
</protein>
<dbReference type="InterPro" id="IPR002885">
    <property type="entry name" value="PPR_rpt"/>
</dbReference>
<evidence type="ECO:0000256" key="2">
    <source>
        <dbReference type="ARBA" id="ARBA00022737"/>
    </source>
</evidence>
<evidence type="ECO:0000313" key="5">
    <source>
        <dbReference type="Proteomes" id="UP000585474"/>
    </source>
</evidence>
<feature type="repeat" description="PPR" evidence="3">
    <location>
        <begin position="268"/>
        <end position="302"/>
    </location>
</feature>
<dbReference type="EMBL" id="BJWL01000249">
    <property type="protein sequence ID" value="GFS36370.1"/>
    <property type="molecule type" value="Genomic_DNA"/>
</dbReference>
<dbReference type="Pfam" id="PF01535">
    <property type="entry name" value="PPR"/>
    <property type="match status" value="1"/>
</dbReference>
<name>A0A7J0DJE3_9ERIC</name>
<feature type="repeat" description="PPR" evidence="3">
    <location>
        <begin position="198"/>
        <end position="232"/>
    </location>
</feature>
<accession>A0A7J0DJE3</accession>
<dbReference type="Gene3D" id="1.25.40.10">
    <property type="entry name" value="Tetratricopeptide repeat domain"/>
    <property type="match status" value="3"/>
</dbReference>
<evidence type="ECO:0000313" key="4">
    <source>
        <dbReference type="EMBL" id="GFS36370.1"/>
    </source>
</evidence>
<dbReference type="AlphaFoldDB" id="A0A7J0DJE3"/>
<keyword evidence="2" id="KW-0677">Repeat</keyword>
<sequence>MISCKTVSYILKTLQSLLQSPFLQPSLIPQSTRSINSHSLSSRYSDYPISLTQKDWLSPNELVKIFQSLKDPNSTLTLLSQASNRKDFKPTESLYTVIIAKLALANNFDGIEQLMETIKAQKKCRFSENFFYNVIKIYGNFAGRINRAIETLFDMPKYGCWPTGKTFNFVLNLLVSTKQFDVVHEVYVGGAKLGIEIDACCLNIMIKGLCGCGDLDGAHQVLDEFPKQGCRPNVRTYSTLMHALCERGQVGEAFGLFERMEREGIEPDAITFNILISGLRKQGRVEEGIEILHKMRRKGRMVYSVPKSYQEVLYGLLGAKKFVEAKGFMGRMILEGLSPSFNSYKLIIQGLCDQNLLEDVDWVLRQMVRHGFVPKMGMWRRILRCTFSGTGSYTGFSLVEILEN</sequence>
<dbReference type="Pfam" id="PF13041">
    <property type="entry name" value="PPR_2"/>
    <property type="match status" value="1"/>
</dbReference>
<dbReference type="PANTHER" id="PTHR47939">
    <property type="entry name" value="MEMBRANE-ASSOCIATED SALT-INDUCIBLE PROTEIN-LIKE"/>
    <property type="match status" value="1"/>
</dbReference>
<evidence type="ECO:0000256" key="3">
    <source>
        <dbReference type="PROSITE-ProRule" id="PRU00708"/>
    </source>
</evidence>
<dbReference type="Proteomes" id="UP000585474">
    <property type="component" value="Unassembled WGS sequence"/>
</dbReference>
<feature type="repeat" description="PPR" evidence="3">
    <location>
        <begin position="340"/>
        <end position="374"/>
    </location>
</feature>
<evidence type="ECO:0000256" key="1">
    <source>
        <dbReference type="ARBA" id="ARBA00007626"/>
    </source>
</evidence>
<keyword evidence="5" id="KW-1185">Reference proteome</keyword>
<dbReference type="NCBIfam" id="TIGR00756">
    <property type="entry name" value="PPR"/>
    <property type="match status" value="3"/>
</dbReference>
<dbReference type="PANTHER" id="PTHR47939:SF14">
    <property type="entry name" value="PENTATRICOPEPTIDE REPEAT-CONTAINING PROTEIN MITOCHONDRIAL"/>
    <property type="match status" value="1"/>
</dbReference>
<organism evidence="4 5">
    <name type="scientific">Actinidia rufa</name>
    <dbReference type="NCBI Taxonomy" id="165716"/>
    <lineage>
        <taxon>Eukaryota</taxon>
        <taxon>Viridiplantae</taxon>
        <taxon>Streptophyta</taxon>
        <taxon>Embryophyta</taxon>
        <taxon>Tracheophyta</taxon>
        <taxon>Spermatophyta</taxon>
        <taxon>Magnoliopsida</taxon>
        <taxon>eudicotyledons</taxon>
        <taxon>Gunneridae</taxon>
        <taxon>Pentapetalae</taxon>
        <taxon>asterids</taxon>
        <taxon>Ericales</taxon>
        <taxon>Actinidiaceae</taxon>
        <taxon>Actinidia</taxon>
    </lineage>
</organism>
<dbReference type="InterPro" id="IPR050667">
    <property type="entry name" value="PPR-containing_protein"/>
</dbReference>
<comment type="similarity">
    <text evidence="1">Belongs to the PPR family. P subfamily.</text>
</comment>
<reference evidence="5" key="1">
    <citation type="submission" date="2019-07" db="EMBL/GenBank/DDBJ databases">
        <title>De Novo Assembly of kiwifruit Actinidia rufa.</title>
        <authorList>
            <person name="Sugita-Konishi S."/>
            <person name="Sato K."/>
            <person name="Mori E."/>
            <person name="Abe Y."/>
            <person name="Kisaki G."/>
            <person name="Hamano K."/>
            <person name="Suezawa K."/>
            <person name="Otani M."/>
            <person name="Fukuda T."/>
            <person name="Manabe T."/>
            <person name="Gomi K."/>
            <person name="Tabuchi M."/>
            <person name="Akimitsu K."/>
            <person name="Kataoka I."/>
        </authorList>
    </citation>
    <scope>NUCLEOTIDE SEQUENCE [LARGE SCALE GENOMIC DNA]</scope>
    <source>
        <strain evidence="5">cv. Fuchu</strain>
    </source>
</reference>
<dbReference type="Pfam" id="PF12854">
    <property type="entry name" value="PPR_1"/>
    <property type="match status" value="1"/>
</dbReference>
<gene>
    <name evidence="4" type="ORF">Acr_00g0045570</name>
</gene>
<dbReference type="InterPro" id="IPR011990">
    <property type="entry name" value="TPR-like_helical_dom_sf"/>
</dbReference>
<dbReference type="OrthoDB" id="185373at2759"/>
<feature type="repeat" description="PPR" evidence="3">
    <location>
        <begin position="233"/>
        <end position="267"/>
    </location>
</feature>
<comment type="caution">
    <text evidence="4">The sequence shown here is derived from an EMBL/GenBank/DDBJ whole genome shotgun (WGS) entry which is preliminary data.</text>
</comment>